<reference evidence="1 2" key="1">
    <citation type="submission" date="2019-07" db="EMBL/GenBank/DDBJ databases">
        <authorList>
            <person name="Almisry A."/>
            <person name="Mousa M."/>
            <person name="Gordon L.L."/>
            <person name="Lee M."/>
            <person name="Mandava P."/>
            <person name="Moxley J.T."/>
            <person name="Shaffer C.D."/>
            <person name="Weston-Hafer K.A."/>
            <person name="Garlena R.A."/>
            <person name="Russell D.A."/>
            <person name="Pope W.H."/>
            <person name="Jacobs-Sera D."/>
            <person name="Hatfull G.F."/>
        </authorList>
    </citation>
    <scope>NUCLEOTIDE SEQUENCE [LARGE SCALE GENOMIC DNA]</scope>
</reference>
<dbReference type="EMBL" id="MN234216">
    <property type="protein sequence ID" value="QFG13213.1"/>
    <property type="molecule type" value="Genomic_DNA"/>
</dbReference>
<evidence type="ECO:0000313" key="1">
    <source>
        <dbReference type="EMBL" id="QFG13213.1"/>
    </source>
</evidence>
<accession>A0A5J6TQY4</accession>
<proteinExistence type="predicted"/>
<gene>
    <name evidence="1" type="primary">21</name>
    <name evidence="1" type="ORF">SEA_GILGAMESH_21</name>
</gene>
<dbReference type="Proteomes" id="UP000326486">
    <property type="component" value="Segment"/>
</dbReference>
<name>A0A5J6TQY4_9CAUD</name>
<protein>
    <submittedName>
        <fullName evidence="1">Uncharacterized protein</fullName>
    </submittedName>
</protein>
<organism evidence="1 2">
    <name type="scientific">Streptomyces phage Gilgamesh</name>
    <dbReference type="NCBI Taxonomy" id="2599890"/>
    <lineage>
        <taxon>Viruses</taxon>
        <taxon>Duplodnaviria</taxon>
        <taxon>Heunggongvirae</taxon>
        <taxon>Uroviricota</taxon>
        <taxon>Caudoviricetes</taxon>
        <taxon>Gilgameshvirus</taxon>
        <taxon>Gilgameshvirus gilgamesh</taxon>
    </lineage>
</organism>
<sequence length="93" mass="10221">MAARHVMAEHGAVYRAVINWTEVPGKGGTPHTEYEGPYGTPGAAQGRVTFWENSLRDFETGETRATGHVEQGVVTEWTPYLPAKKPRRKGGRA</sequence>
<dbReference type="RefSeq" id="YP_010754489.1">
    <property type="nucleotide sequence ID" value="NC_073461.1"/>
</dbReference>
<evidence type="ECO:0000313" key="2">
    <source>
        <dbReference type="Proteomes" id="UP000326486"/>
    </source>
</evidence>
<dbReference type="KEGG" id="vg:80019083"/>
<keyword evidence="2" id="KW-1185">Reference proteome</keyword>
<dbReference type="GeneID" id="80019083"/>